<keyword evidence="8" id="KW-1185">Reference proteome</keyword>
<evidence type="ECO:0000256" key="5">
    <source>
        <dbReference type="SAM" id="Coils"/>
    </source>
</evidence>
<dbReference type="OrthoDB" id="8480612at2"/>
<evidence type="ECO:0000256" key="6">
    <source>
        <dbReference type="SAM" id="MobiDB-lite"/>
    </source>
</evidence>
<dbReference type="AlphaFoldDB" id="A0A2T4ZEY7"/>
<sequence length="502" mass="50241">MAHDDRPGDDPKPKRRGKAPIITLEAADVTPPVTDSAGAEAPASETPALDAPTTPSDEPSAPAEAETAAKEPITAEATAPVAAESTEAPTIEAPHADAAHADTIAPDPIVAAAESPPPPAPADPAPASGGFGRLVAAGIVGALLTGGLGVGAVSTGLVTLPAGDGTARDARIEALETQLRQVAARPAATPAPAAPDLAPLTRRIEALDAARATLESRLATLEQRPAATGGTAASGAAAPAVDLTPLRSEIDSLKAEIARLSARPADAPAAPAISPADIDQRIASAVTAARDAGERRIAELDAQIRAARTALTELAPKVSSLETSRGQAGDSGRRAALVVSLGALRAAVERGQSYAAELRAAAALGLPADTVAALETQAERGLPTIAALTQRFTALAPELLKAATPPASDGSLLDRLTASAQSLIRVRPVGEAAGDDVPTVIARIEAKLRRSDLAGALADLDKLPERVKTSTAAFAAEARARLGADTTLRRLSAEAATAMGGG</sequence>
<keyword evidence="4" id="KW-0472">Membrane</keyword>
<dbReference type="Proteomes" id="UP000241808">
    <property type="component" value="Unassembled WGS sequence"/>
</dbReference>
<gene>
    <name evidence="7" type="ORF">C8P69_103377</name>
</gene>
<name>A0A2T4ZEY7_9HYPH</name>
<dbReference type="PANTHER" id="PTHR15415">
    <property type="entry name" value="MITOFILIN"/>
    <property type="match status" value="1"/>
</dbReference>
<dbReference type="EMBL" id="PZZL01000003">
    <property type="protein sequence ID" value="PTM60444.1"/>
    <property type="molecule type" value="Genomic_DNA"/>
</dbReference>
<reference evidence="7 8" key="1">
    <citation type="submission" date="2018-04" db="EMBL/GenBank/DDBJ databases">
        <title>Genomic Encyclopedia of Archaeal and Bacterial Type Strains, Phase II (KMG-II): from individual species to whole genera.</title>
        <authorList>
            <person name="Goeker M."/>
        </authorList>
    </citation>
    <scope>NUCLEOTIDE SEQUENCE [LARGE SCALE GENOMIC DNA]</scope>
    <source>
        <strain evidence="7 8">DSM 25521</strain>
    </source>
</reference>
<dbReference type="GO" id="GO:0016020">
    <property type="term" value="C:membrane"/>
    <property type="evidence" value="ECO:0007669"/>
    <property type="project" value="UniProtKB-SubCell"/>
</dbReference>
<evidence type="ECO:0000313" key="8">
    <source>
        <dbReference type="Proteomes" id="UP000241808"/>
    </source>
</evidence>
<proteinExistence type="predicted"/>
<keyword evidence="5" id="KW-0175">Coiled coil</keyword>
<dbReference type="Pfam" id="PF09731">
    <property type="entry name" value="Mitofilin"/>
    <property type="match status" value="1"/>
</dbReference>
<evidence type="ECO:0000256" key="3">
    <source>
        <dbReference type="ARBA" id="ARBA00022989"/>
    </source>
</evidence>
<dbReference type="RefSeq" id="WP_108176251.1">
    <property type="nucleotide sequence ID" value="NZ_PZZL01000003.1"/>
</dbReference>
<protein>
    <submittedName>
        <fullName evidence="7">Inner membrane protein</fullName>
    </submittedName>
</protein>
<feature type="compositionally biased region" description="Basic and acidic residues" evidence="6">
    <location>
        <begin position="1"/>
        <end position="12"/>
    </location>
</feature>
<evidence type="ECO:0000256" key="4">
    <source>
        <dbReference type="ARBA" id="ARBA00023136"/>
    </source>
</evidence>
<keyword evidence="2" id="KW-0812">Transmembrane</keyword>
<feature type="region of interest" description="Disordered" evidence="6">
    <location>
        <begin position="1"/>
        <end position="93"/>
    </location>
</feature>
<feature type="coiled-coil region" evidence="5">
    <location>
        <begin position="204"/>
        <end position="263"/>
    </location>
</feature>
<evidence type="ECO:0000256" key="1">
    <source>
        <dbReference type="ARBA" id="ARBA00004370"/>
    </source>
</evidence>
<comment type="caution">
    <text evidence="7">The sequence shown here is derived from an EMBL/GenBank/DDBJ whole genome shotgun (WGS) entry which is preliminary data.</text>
</comment>
<feature type="compositionally biased region" description="Low complexity" evidence="6">
    <location>
        <begin position="54"/>
        <end position="80"/>
    </location>
</feature>
<dbReference type="PANTHER" id="PTHR15415:SF7">
    <property type="entry name" value="MICOS COMPLEX SUBUNIT MIC60"/>
    <property type="match status" value="1"/>
</dbReference>
<organism evidence="7 8">
    <name type="scientific">Phreatobacter oligotrophus</name>
    <dbReference type="NCBI Taxonomy" id="1122261"/>
    <lineage>
        <taxon>Bacteria</taxon>
        <taxon>Pseudomonadati</taxon>
        <taxon>Pseudomonadota</taxon>
        <taxon>Alphaproteobacteria</taxon>
        <taxon>Hyphomicrobiales</taxon>
        <taxon>Phreatobacteraceae</taxon>
        <taxon>Phreatobacter</taxon>
    </lineage>
</organism>
<keyword evidence="3" id="KW-1133">Transmembrane helix</keyword>
<accession>A0A2T4ZEY7</accession>
<dbReference type="Gene3D" id="1.10.287.1490">
    <property type="match status" value="1"/>
</dbReference>
<dbReference type="InterPro" id="IPR019133">
    <property type="entry name" value="MIC60"/>
</dbReference>
<evidence type="ECO:0000256" key="2">
    <source>
        <dbReference type="ARBA" id="ARBA00022692"/>
    </source>
</evidence>
<evidence type="ECO:0000313" key="7">
    <source>
        <dbReference type="EMBL" id="PTM60444.1"/>
    </source>
</evidence>
<comment type="subcellular location">
    <subcellularLocation>
        <location evidence="1">Membrane</location>
    </subcellularLocation>
</comment>